<evidence type="ECO:0000259" key="6">
    <source>
        <dbReference type="Pfam" id="PF01694"/>
    </source>
</evidence>
<feature type="transmembrane region" description="Helical" evidence="5">
    <location>
        <begin position="84"/>
        <end position="105"/>
    </location>
</feature>
<keyword evidence="3 5" id="KW-1133">Transmembrane helix</keyword>
<dbReference type="InterPro" id="IPR046483">
    <property type="entry name" value="DUF6576"/>
</dbReference>
<dbReference type="SUPFAM" id="SSF144091">
    <property type="entry name" value="Rhomboid-like"/>
    <property type="match status" value="1"/>
</dbReference>
<keyword evidence="8" id="KW-0645">Protease</keyword>
<gene>
    <name evidence="8" type="ORF">MKQ68_22940</name>
</gene>
<reference evidence="8" key="1">
    <citation type="submission" date="2022-10" db="EMBL/GenBank/DDBJ databases">
        <title>Chitinophaga sp. nov., isolated from soil.</title>
        <authorList>
            <person name="Jeon C.O."/>
        </authorList>
    </citation>
    <scope>NUCLEOTIDE SEQUENCE</scope>
    <source>
        <strain evidence="8">R8</strain>
    </source>
</reference>
<dbReference type="GO" id="GO:0006508">
    <property type="term" value="P:proteolysis"/>
    <property type="evidence" value="ECO:0007669"/>
    <property type="project" value="UniProtKB-KW"/>
</dbReference>
<keyword evidence="8" id="KW-0378">Hydrolase</keyword>
<evidence type="ECO:0000313" key="8">
    <source>
        <dbReference type="EMBL" id="UYQ92941.1"/>
    </source>
</evidence>
<evidence type="ECO:0000256" key="4">
    <source>
        <dbReference type="ARBA" id="ARBA00023136"/>
    </source>
</evidence>
<evidence type="ECO:0000256" key="1">
    <source>
        <dbReference type="ARBA" id="ARBA00004141"/>
    </source>
</evidence>
<evidence type="ECO:0000256" key="3">
    <source>
        <dbReference type="ARBA" id="ARBA00022989"/>
    </source>
</evidence>
<feature type="transmembrane region" description="Helical" evidence="5">
    <location>
        <begin position="204"/>
        <end position="221"/>
    </location>
</feature>
<dbReference type="Gene3D" id="1.20.1540.10">
    <property type="entry name" value="Rhomboid-like"/>
    <property type="match status" value="1"/>
</dbReference>
<feature type="transmembrane region" description="Helical" evidence="5">
    <location>
        <begin position="146"/>
        <end position="167"/>
    </location>
</feature>
<proteinExistence type="predicted"/>
<dbReference type="Pfam" id="PF20216">
    <property type="entry name" value="DUF6576"/>
    <property type="match status" value="1"/>
</dbReference>
<sequence>MAMHAVEREQTSRLSLGEEKNMVTNLLVVNLAIFILVQFTDIIYKMENMAPDAFPRDVLANIRVPAHLPTFITHPWTVLSAMFVHLRVIDIVSNMIWLWGFGTLLQQQAGHRRILPVYLFGGLTGIAFYLAAMNLLPPFMAIRPGAYMAGAHASVMALAVAAVIIAPKYRILPTLLGGIPFWIVFMIYFALSIGAHAADRADLTHYPYLLGGALFGWLYAARLKRGKDIGEGFNKAVHGISHMFHPSEQRVYNPDQIPGSIYAKKETTPFRRVGKVPEHRLDEILDKINQSGLDSLSAEEREILLRASDAEGGA</sequence>
<comment type="subcellular location">
    <subcellularLocation>
        <location evidence="1">Membrane</location>
        <topology evidence="1">Multi-pass membrane protein</topology>
    </subcellularLocation>
</comment>
<dbReference type="Proteomes" id="UP001162741">
    <property type="component" value="Chromosome"/>
</dbReference>
<feature type="domain" description="DUF6576" evidence="7">
    <location>
        <begin position="278"/>
        <end position="308"/>
    </location>
</feature>
<dbReference type="PANTHER" id="PTHR43066:SF11">
    <property type="entry name" value="PEPTIDASE S54 RHOMBOID DOMAIN-CONTAINING PROTEIN"/>
    <property type="match status" value="1"/>
</dbReference>
<dbReference type="Pfam" id="PF01694">
    <property type="entry name" value="Rhomboid"/>
    <property type="match status" value="1"/>
</dbReference>
<dbReference type="EMBL" id="CP107006">
    <property type="protein sequence ID" value="UYQ92941.1"/>
    <property type="molecule type" value="Genomic_DNA"/>
</dbReference>
<dbReference type="GO" id="GO:0008233">
    <property type="term" value="F:peptidase activity"/>
    <property type="evidence" value="ECO:0007669"/>
    <property type="project" value="UniProtKB-KW"/>
</dbReference>
<dbReference type="PANTHER" id="PTHR43066">
    <property type="entry name" value="RHOMBOID-RELATED PROTEIN"/>
    <property type="match status" value="1"/>
</dbReference>
<feature type="domain" description="Peptidase S54 rhomboid" evidence="6">
    <location>
        <begin position="75"/>
        <end position="221"/>
    </location>
</feature>
<keyword evidence="9" id="KW-1185">Reference proteome</keyword>
<keyword evidence="2 5" id="KW-0812">Transmembrane</keyword>
<accession>A0ABY6J0J2</accession>
<organism evidence="8 9">
    <name type="scientific">Chitinophaga horti</name>
    <dbReference type="NCBI Taxonomy" id="2920382"/>
    <lineage>
        <taxon>Bacteria</taxon>
        <taxon>Pseudomonadati</taxon>
        <taxon>Bacteroidota</taxon>
        <taxon>Chitinophagia</taxon>
        <taxon>Chitinophagales</taxon>
        <taxon>Chitinophagaceae</taxon>
        <taxon>Chitinophaga</taxon>
    </lineage>
</organism>
<protein>
    <submittedName>
        <fullName evidence="8">Rhomboid family intramembrane serine protease</fullName>
    </submittedName>
</protein>
<dbReference type="RefSeq" id="WP_264281105.1">
    <property type="nucleotide sequence ID" value="NZ_CP107006.1"/>
</dbReference>
<evidence type="ECO:0000259" key="7">
    <source>
        <dbReference type="Pfam" id="PF20216"/>
    </source>
</evidence>
<dbReference type="InterPro" id="IPR035952">
    <property type="entry name" value="Rhomboid-like_sf"/>
</dbReference>
<dbReference type="InterPro" id="IPR022764">
    <property type="entry name" value="Peptidase_S54_rhomboid_dom"/>
</dbReference>
<evidence type="ECO:0000313" key="9">
    <source>
        <dbReference type="Proteomes" id="UP001162741"/>
    </source>
</evidence>
<feature type="transmembrane region" description="Helical" evidence="5">
    <location>
        <begin position="21"/>
        <end position="39"/>
    </location>
</feature>
<evidence type="ECO:0000256" key="5">
    <source>
        <dbReference type="SAM" id="Phobius"/>
    </source>
</evidence>
<name>A0ABY6J0J2_9BACT</name>
<evidence type="ECO:0000256" key="2">
    <source>
        <dbReference type="ARBA" id="ARBA00022692"/>
    </source>
</evidence>
<feature type="transmembrane region" description="Helical" evidence="5">
    <location>
        <begin position="179"/>
        <end position="198"/>
    </location>
</feature>
<keyword evidence="4 5" id="KW-0472">Membrane</keyword>
<feature type="transmembrane region" description="Helical" evidence="5">
    <location>
        <begin position="117"/>
        <end position="140"/>
    </location>
</feature>